<dbReference type="AlphaFoldDB" id="A0A8J3X1U6"/>
<evidence type="ECO:0000313" key="2">
    <source>
        <dbReference type="EMBL" id="GII23719.1"/>
    </source>
</evidence>
<dbReference type="RefSeq" id="WP_203935673.1">
    <property type="nucleotide sequence ID" value="NZ_BOON01000031.1"/>
</dbReference>
<proteinExistence type="predicted"/>
<name>A0A8J3X1U6_9ACTN</name>
<evidence type="ECO:0000256" key="1">
    <source>
        <dbReference type="SAM" id="MobiDB-lite"/>
    </source>
</evidence>
<gene>
    <name evidence="2" type="ORF">Pme01_33160</name>
</gene>
<sequence length="349" mass="38288">MAVAGLAAVVVAVVGVAAWGLRPDSRAELRAAPSSSPAAPSPRPVSPGPSASGTSDGLLIGIGDEADRASTFPLTRQAPVRMLTSWYNKPEDLGDFMASWRTTWVPRLYRSGYAMHVVVWSGDTEGPVSTRYGTACGRRYPVSSRFLDDIRQLARIFAGAKAGPPLYVTLFTEFSTYPCVDNEWSSDPQSTNYYLALKDQYRAAYQILHEQAANARVSLGFGGWLATYDYPEKGGGRSLIGHFEDLMRMSDFQSFQSMDDNGHNPAQIRAMTKILGRYGPVMLAHYRPNNGSRATFASDVRQIFTDDYVRDVRRDGLFALSFMTNDNLAADPATFQFVKAAVTRYGRGA</sequence>
<dbReference type="InterPro" id="IPR017853">
    <property type="entry name" value="GH"/>
</dbReference>
<protein>
    <submittedName>
        <fullName evidence="2">Uncharacterized protein</fullName>
    </submittedName>
</protein>
<accession>A0A8J3X1U6</accession>
<evidence type="ECO:0000313" key="3">
    <source>
        <dbReference type="Proteomes" id="UP000599074"/>
    </source>
</evidence>
<dbReference type="EMBL" id="BOON01000031">
    <property type="protein sequence ID" value="GII23719.1"/>
    <property type="molecule type" value="Genomic_DNA"/>
</dbReference>
<dbReference type="SUPFAM" id="SSF51445">
    <property type="entry name" value="(Trans)glycosidases"/>
    <property type="match status" value="1"/>
</dbReference>
<reference evidence="2" key="1">
    <citation type="submission" date="2021-01" db="EMBL/GenBank/DDBJ databases">
        <title>Whole genome shotgun sequence of Planosporangium mesophilum NBRC 109066.</title>
        <authorList>
            <person name="Komaki H."/>
            <person name="Tamura T."/>
        </authorList>
    </citation>
    <scope>NUCLEOTIDE SEQUENCE</scope>
    <source>
        <strain evidence="2">NBRC 109066</strain>
    </source>
</reference>
<organism evidence="2 3">
    <name type="scientific">Planosporangium mesophilum</name>
    <dbReference type="NCBI Taxonomy" id="689768"/>
    <lineage>
        <taxon>Bacteria</taxon>
        <taxon>Bacillati</taxon>
        <taxon>Actinomycetota</taxon>
        <taxon>Actinomycetes</taxon>
        <taxon>Micromonosporales</taxon>
        <taxon>Micromonosporaceae</taxon>
        <taxon>Planosporangium</taxon>
    </lineage>
</organism>
<dbReference type="Proteomes" id="UP000599074">
    <property type="component" value="Unassembled WGS sequence"/>
</dbReference>
<comment type="caution">
    <text evidence="2">The sequence shown here is derived from an EMBL/GenBank/DDBJ whole genome shotgun (WGS) entry which is preliminary data.</text>
</comment>
<feature type="region of interest" description="Disordered" evidence="1">
    <location>
        <begin position="30"/>
        <end position="57"/>
    </location>
</feature>
<keyword evidence="3" id="KW-1185">Reference proteome</keyword>